<accession>A0A226Q9U9</accession>
<evidence type="ECO:0000313" key="4">
    <source>
        <dbReference type="Proteomes" id="UP000198378"/>
    </source>
</evidence>
<dbReference type="KEGG" id="gtm:GT3921_04665"/>
<feature type="region of interest" description="Disordered" evidence="1">
    <location>
        <begin position="67"/>
        <end position="100"/>
    </location>
</feature>
<organism evidence="3 4">
    <name type="scientific">Geobacillus thermocatenulatus</name>
    <dbReference type="NCBI Taxonomy" id="33938"/>
    <lineage>
        <taxon>Bacteria</taxon>
        <taxon>Bacillati</taxon>
        <taxon>Bacillota</taxon>
        <taxon>Bacilli</taxon>
        <taxon>Bacillales</taxon>
        <taxon>Anoxybacillaceae</taxon>
        <taxon>Geobacillus</taxon>
        <taxon>Geobacillus thermoleovorans group</taxon>
    </lineage>
</organism>
<evidence type="ECO:0000256" key="2">
    <source>
        <dbReference type="SAM" id="Phobius"/>
    </source>
</evidence>
<dbReference type="EMBL" id="NEWK01000001">
    <property type="protein sequence ID" value="OXB89165.1"/>
    <property type="molecule type" value="Genomic_DNA"/>
</dbReference>
<keyword evidence="2" id="KW-0812">Transmembrane</keyword>
<protein>
    <submittedName>
        <fullName evidence="3">Uncharacterized protein</fullName>
    </submittedName>
</protein>
<proteinExistence type="predicted"/>
<dbReference type="AlphaFoldDB" id="A0A226Q9U9"/>
<feature type="compositionally biased region" description="Basic and acidic residues" evidence="1">
    <location>
        <begin position="10"/>
        <end position="19"/>
    </location>
</feature>
<dbReference type="Proteomes" id="UP000198378">
    <property type="component" value="Unassembled WGS sequence"/>
</dbReference>
<comment type="caution">
    <text evidence="3">The sequence shown here is derived from an EMBL/GenBank/DDBJ whole genome shotgun (WGS) entry which is preliminary data.</text>
</comment>
<sequence>MVGETLTLDNRTEDERVQQKEQLAGTVDSSEDDNLNFDFFNVGNEGLLNLGLGINIDPNKIFSAERGKEGSANNVESEKVEVNTNNSAAEKDFSESESVEPILPEGIEGDKKEEIKEENDSSFTPGLSFVEAEEESVDNEPLEVADDINFNLTLEDYAKKLKEIRISDKNIIKSNIIETDSLELPKVEAEQVSDESLLLSDIDSLEEAYKEQTLPVKEKIVEVDKVTAADRAGKAVNWLAQTFIVSPIRAIFKAVYAFLFNIFGFFGGILKFIIVSLVLTTLVAVFYTYSVNPDLSAKEMVLESLNIIVEVVRKIGSSIWETLKPIFVKSK</sequence>
<name>A0A226Q9U9_9BACL</name>
<keyword evidence="2" id="KW-1133">Transmembrane helix</keyword>
<evidence type="ECO:0000313" key="3">
    <source>
        <dbReference type="EMBL" id="OXB89165.1"/>
    </source>
</evidence>
<dbReference type="RefSeq" id="WP_089113850.1">
    <property type="nucleotide sequence ID" value="NZ_CP018058.1"/>
</dbReference>
<gene>
    <name evidence="3" type="ORF">B9L19_03530</name>
</gene>
<feature type="transmembrane region" description="Helical" evidence="2">
    <location>
        <begin position="256"/>
        <end position="289"/>
    </location>
</feature>
<keyword evidence="4" id="KW-1185">Reference proteome</keyword>
<feature type="region of interest" description="Disordered" evidence="1">
    <location>
        <begin position="1"/>
        <end position="29"/>
    </location>
</feature>
<reference evidence="3 4" key="1">
    <citation type="submission" date="2017-05" db="EMBL/GenBank/DDBJ databases">
        <title>The genome sequence of Geobacillus thermocatenulatus DSM 730.</title>
        <authorList>
            <person name="Ramaloko W.T."/>
            <person name="Koen N."/>
            <person name="Polliack S."/>
            <person name="Aliyu H."/>
            <person name="Lebre P."/>
            <person name="Mohr T."/>
            <person name="Oswald F."/>
            <person name="Zwick M."/>
            <person name="Neumann A."/>
            <person name="Syldatk C."/>
            <person name="Cowan D."/>
            <person name="De Maayer P."/>
        </authorList>
    </citation>
    <scope>NUCLEOTIDE SEQUENCE [LARGE SCALE GENOMIC DNA]</scope>
    <source>
        <strain evidence="3 4">BGSC 93A1</strain>
    </source>
</reference>
<evidence type="ECO:0000256" key="1">
    <source>
        <dbReference type="SAM" id="MobiDB-lite"/>
    </source>
</evidence>
<keyword evidence="2" id="KW-0472">Membrane</keyword>